<dbReference type="EMBL" id="FPBO01000005">
    <property type="protein sequence ID" value="SFU57410.1"/>
    <property type="molecule type" value="Genomic_DNA"/>
</dbReference>
<dbReference type="STRING" id="1035707.SAMN05216552_100591"/>
<dbReference type="InterPro" id="IPR015066">
    <property type="entry name" value="DUF1902"/>
</dbReference>
<dbReference type="AlphaFoldDB" id="A0A1I7H9R5"/>
<gene>
    <name evidence="2" type="ORF">SAMN05216552_100591</name>
</gene>
<feature type="domain" description="DUF1902" evidence="1">
    <location>
        <begin position="6"/>
        <end position="66"/>
    </location>
</feature>
<dbReference type="Proteomes" id="UP000199391">
    <property type="component" value="Unassembled WGS sequence"/>
</dbReference>
<keyword evidence="3" id="KW-1185">Reference proteome</keyword>
<protein>
    <recommendedName>
        <fullName evidence="1">DUF1902 domain-containing protein</fullName>
    </recommendedName>
</protein>
<dbReference type="Pfam" id="PF08972">
    <property type="entry name" value="DUF1902"/>
    <property type="match status" value="1"/>
</dbReference>
<dbReference type="InterPro" id="IPR035069">
    <property type="entry name" value="TTHA1013/TTHA0281-like"/>
</dbReference>
<reference evidence="3" key="1">
    <citation type="submission" date="2016-10" db="EMBL/GenBank/DDBJ databases">
        <authorList>
            <person name="Varghese N."/>
            <person name="Submissions S."/>
        </authorList>
    </citation>
    <scope>NUCLEOTIDE SEQUENCE [LARGE SCALE GENOMIC DNA]</scope>
    <source>
        <strain evidence="3">CGMCC 1.11014</strain>
    </source>
</reference>
<dbReference type="SUPFAM" id="SSF143100">
    <property type="entry name" value="TTHA1013/TTHA0281-like"/>
    <property type="match status" value="1"/>
</dbReference>
<sequence>MQTIHKIYANWDDDTSVWIAESDDLPGLTAKADTLDQLHAKLATLVPELLLANALVVDELVEAHYELVTEAGPFCTLAQSPISLSASFVAGKFEQVVERVPRCG</sequence>
<evidence type="ECO:0000313" key="3">
    <source>
        <dbReference type="Proteomes" id="UP000199391"/>
    </source>
</evidence>
<organism evidence="2 3">
    <name type="scientific">Pseudoduganella namucuonensis</name>
    <dbReference type="NCBI Taxonomy" id="1035707"/>
    <lineage>
        <taxon>Bacteria</taxon>
        <taxon>Pseudomonadati</taxon>
        <taxon>Pseudomonadota</taxon>
        <taxon>Betaproteobacteria</taxon>
        <taxon>Burkholderiales</taxon>
        <taxon>Oxalobacteraceae</taxon>
        <taxon>Telluria group</taxon>
        <taxon>Pseudoduganella</taxon>
    </lineage>
</organism>
<evidence type="ECO:0000259" key="1">
    <source>
        <dbReference type="Pfam" id="PF08972"/>
    </source>
</evidence>
<dbReference type="RefSeq" id="WP_093554875.1">
    <property type="nucleotide sequence ID" value="NZ_FPBO01000005.1"/>
</dbReference>
<evidence type="ECO:0000313" key="2">
    <source>
        <dbReference type="EMBL" id="SFU57410.1"/>
    </source>
</evidence>
<accession>A0A1I7H9R5</accession>
<dbReference type="Gene3D" id="3.30.2390.10">
    <property type="entry name" value="TTHA1013-like"/>
    <property type="match status" value="1"/>
</dbReference>
<proteinExistence type="predicted"/>
<name>A0A1I7H9R5_9BURK</name>
<dbReference type="OrthoDB" id="361917at2"/>